<sequence>MSNTYNNLWMIINPLLSTFPAYQINIQPYWIVAVELIVSQLFQRIWHHFKYGTWFTTLEIAGLIQILQKRLMNLNKATQSSPTGVAETNTSTIGKIRCKKGENGANPYFSLRKCMRCLVRLRIADDVVVVSTGKNTFQFKPHPMLSQNQLSWLNSSIQLALSNSCLIETLLNNFCSSSNAHNSANNPVTIVSDIETNNTTHLNWYPKVEQITIQYLCDIFKSPCTKSLGITIVDKYIGDLRKHGPKMYIVNTQEHIPIIQPIGQMSSVKDYLSNVLLHAMDNFIDVPTIFNESCTCSQCHVENVTLTEQQSFFNIIHN</sequence>
<comment type="caution">
    <text evidence="1">The sequence shown here is derived from an EMBL/GenBank/DDBJ whole genome shotgun (WGS) entry which is preliminary data.</text>
</comment>
<reference evidence="1" key="1">
    <citation type="submission" date="2021-02" db="EMBL/GenBank/DDBJ databases">
        <authorList>
            <person name="Nowell W R."/>
        </authorList>
    </citation>
    <scope>NUCLEOTIDE SEQUENCE</scope>
</reference>
<accession>A0A818B9U8</accession>
<evidence type="ECO:0000313" key="2">
    <source>
        <dbReference type="Proteomes" id="UP000663865"/>
    </source>
</evidence>
<gene>
    <name evidence="1" type="ORF">KIK155_LOCUS9303</name>
</gene>
<evidence type="ECO:0000313" key="1">
    <source>
        <dbReference type="EMBL" id="CAF3414042.1"/>
    </source>
</evidence>
<dbReference type="AlphaFoldDB" id="A0A818B9U8"/>
<dbReference type="EMBL" id="CAJNYV010001301">
    <property type="protein sequence ID" value="CAF3414042.1"/>
    <property type="molecule type" value="Genomic_DNA"/>
</dbReference>
<protein>
    <submittedName>
        <fullName evidence="1">Uncharacterized protein</fullName>
    </submittedName>
</protein>
<organism evidence="1 2">
    <name type="scientific">Rotaria socialis</name>
    <dbReference type="NCBI Taxonomy" id="392032"/>
    <lineage>
        <taxon>Eukaryota</taxon>
        <taxon>Metazoa</taxon>
        <taxon>Spiralia</taxon>
        <taxon>Gnathifera</taxon>
        <taxon>Rotifera</taxon>
        <taxon>Eurotatoria</taxon>
        <taxon>Bdelloidea</taxon>
        <taxon>Philodinida</taxon>
        <taxon>Philodinidae</taxon>
        <taxon>Rotaria</taxon>
    </lineage>
</organism>
<name>A0A818B9U8_9BILA</name>
<dbReference type="Proteomes" id="UP000663865">
    <property type="component" value="Unassembled WGS sequence"/>
</dbReference>
<proteinExistence type="predicted"/>